<dbReference type="PANTHER" id="PTHR45453">
    <property type="entry name" value="PHOSPHATE REGULON SENSOR PROTEIN PHOR"/>
    <property type="match status" value="1"/>
</dbReference>
<dbReference type="RefSeq" id="WP_056984793.1">
    <property type="nucleotide sequence ID" value="NZ_AZGE01000034.1"/>
</dbReference>
<comment type="subcellular location">
    <subcellularLocation>
        <location evidence="2">Cell membrane</location>
        <topology evidence="2">Multi-pass membrane protein</topology>
    </subcellularLocation>
</comment>
<dbReference type="GO" id="GO:0000155">
    <property type="term" value="F:phosphorelay sensor kinase activity"/>
    <property type="evidence" value="ECO:0007669"/>
    <property type="project" value="TreeGrafter"/>
</dbReference>
<comment type="catalytic activity">
    <reaction evidence="1">
        <text>ATP + protein L-histidine = ADP + protein N-phospho-L-histidine.</text>
        <dbReference type="EC" id="2.7.13.3"/>
    </reaction>
</comment>
<evidence type="ECO:0000256" key="4">
    <source>
        <dbReference type="ARBA" id="ARBA00022475"/>
    </source>
</evidence>
<proteinExistence type="predicted"/>
<dbReference type="Proteomes" id="UP000050973">
    <property type="component" value="Unassembled WGS sequence"/>
</dbReference>
<feature type="domain" description="Histidine kinase" evidence="12">
    <location>
        <begin position="120"/>
        <end position="322"/>
    </location>
</feature>
<sequence length="324" mass="37058">MNKSFWKLWLRDQLPLLITYILLTSLVALLCYLYQLPMTIFTDLLRFSLPLLIVWLIATVLIAKRRQALLARQLLRADFQPCSPVEEQLAAMLAQSQCSYRHALQTARQKQREQTDQRDLFAHEIKNHLAILRAQAEEQPQVPSKQVRAAVQQANYYLDLLLSGERLAMTNHDFHFQWLTLTKLAATIVQENAALFISKQLVPDINIPANLRLLTDQKWLHFCINQLLTNAIKYAEPGSVIKLVWQTDRLTICDTGLPISSTDQPRIFESGFTGQNGHQTTKSTGMGLYFVKQVTDQLNFSVRVFSPNDHSTVAELIFPPDNIS</sequence>
<dbReference type="AlphaFoldDB" id="A0A0R1W8N4"/>
<evidence type="ECO:0000256" key="2">
    <source>
        <dbReference type="ARBA" id="ARBA00004651"/>
    </source>
</evidence>
<dbReference type="PATRIC" id="fig|1423779.3.peg.1348"/>
<evidence type="ECO:0000256" key="5">
    <source>
        <dbReference type="ARBA" id="ARBA00022679"/>
    </source>
</evidence>
<keyword evidence="8 11" id="KW-1133">Transmembrane helix</keyword>
<evidence type="ECO:0000256" key="10">
    <source>
        <dbReference type="ARBA" id="ARBA00023136"/>
    </source>
</evidence>
<dbReference type="Gene3D" id="3.30.565.10">
    <property type="entry name" value="Histidine kinase-like ATPase, C-terminal domain"/>
    <property type="match status" value="1"/>
</dbReference>
<feature type="transmembrane region" description="Helical" evidence="11">
    <location>
        <begin position="47"/>
        <end position="63"/>
    </location>
</feature>
<gene>
    <name evidence="13" type="ORF">FC49_GL001309</name>
</gene>
<dbReference type="GO" id="GO:0016036">
    <property type="term" value="P:cellular response to phosphate starvation"/>
    <property type="evidence" value="ECO:0007669"/>
    <property type="project" value="TreeGrafter"/>
</dbReference>
<dbReference type="GO" id="GO:0004721">
    <property type="term" value="F:phosphoprotein phosphatase activity"/>
    <property type="evidence" value="ECO:0007669"/>
    <property type="project" value="TreeGrafter"/>
</dbReference>
<comment type="caution">
    <text evidence="13">The sequence shown here is derived from an EMBL/GenBank/DDBJ whole genome shotgun (WGS) entry which is preliminary data.</text>
</comment>
<dbReference type="EMBL" id="AZGE01000034">
    <property type="protein sequence ID" value="KRM14270.1"/>
    <property type="molecule type" value="Genomic_DNA"/>
</dbReference>
<keyword evidence="6 11" id="KW-0812">Transmembrane</keyword>
<evidence type="ECO:0000313" key="14">
    <source>
        <dbReference type="Proteomes" id="UP000050973"/>
    </source>
</evidence>
<dbReference type="SUPFAM" id="SSF55874">
    <property type="entry name" value="ATPase domain of HSP90 chaperone/DNA topoisomerase II/histidine kinase"/>
    <property type="match status" value="1"/>
</dbReference>
<accession>A0A0R1W8N4</accession>
<dbReference type="Pfam" id="PF02518">
    <property type="entry name" value="HATPase_c"/>
    <property type="match status" value="1"/>
</dbReference>
<evidence type="ECO:0000256" key="6">
    <source>
        <dbReference type="ARBA" id="ARBA00022692"/>
    </source>
</evidence>
<evidence type="ECO:0000313" key="13">
    <source>
        <dbReference type="EMBL" id="KRM14270.1"/>
    </source>
</evidence>
<evidence type="ECO:0000256" key="11">
    <source>
        <dbReference type="SAM" id="Phobius"/>
    </source>
</evidence>
<dbReference type="EC" id="2.7.13.3" evidence="3"/>
<feature type="transmembrane region" description="Helical" evidence="11">
    <location>
        <begin position="14"/>
        <end position="35"/>
    </location>
</feature>
<dbReference type="GO" id="GO:0005886">
    <property type="term" value="C:plasma membrane"/>
    <property type="evidence" value="ECO:0007669"/>
    <property type="project" value="UniProtKB-SubCell"/>
</dbReference>
<evidence type="ECO:0000256" key="8">
    <source>
        <dbReference type="ARBA" id="ARBA00022989"/>
    </source>
</evidence>
<keyword evidence="10 11" id="KW-0472">Membrane</keyword>
<evidence type="ECO:0000256" key="1">
    <source>
        <dbReference type="ARBA" id="ARBA00000085"/>
    </source>
</evidence>
<evidence type="ECO:0000256" key="3">
    <source>
        <dbReference type="ARBA" id="ARBA00012438"/>
    </source>
</evidence>
<dbReference type="PROSITE" id="PS50109">
    <property type="entry name" value="HIS_KIN"/>
    <property type="match status" value="1"/>
</dbReference>
<keyword evidence="9" id="KW-0902">Two-component regulatory system</keyword>
<keyword evidence="7 13" id="KW-0418">Kinase</keyword>
<dbReference type="InterPro" id="IPR050351">
    <property type="entry name" value="BphY/WalK/GraS-like"/>
</dbReference>
<evidence type="ECO:0000256" key="9">
    <source>
        <dbReference type="ARBA" id="ARBA00023012"/>
    </source>
</evidence>
<protein>
    <recommendedName>
        <fullName evidence="3">histidine kinase</fullName>
        <ecNumber evidence="3">2.7.13.3</ecNumber>
    </recommendedName>
</protein>
<keyword evidence="4" id="KW-1003">Cell membrane</keyword>
<dbReference type="InterPro" id="IPR003594">
    <property type="entry name" value="HATPase_dom"/>
</dbReference>
<reference evidence="13 14" key="1">
    <citation type="journal article" date="2015" name="Genome Announc.">
        <title>Expanding the biotechnology potential of lactobacilli through comparative genomics of 213 strains and associated genera.</title>
        <authorList>
            <person name="Sun Z."/>
            <person name="Harris H.M."/>
            <person name="McCann A."/>
            <person name="Guo C."/>
            <person name="Argimon S."/>
            <person name="Zhang W."/>
            <person name="Yang X."/>
            <person name="Jeffery I.B."/>
            <person name="Cooney J.C."/>
            <person name="Kagawa T.F."/>
            <person name="Liu W."/>
            <person name="Song Y."/>
            <person name="Salvetti E."/>
            <person name="Wrobel A."/>
            <person name="Rasinkangas P."/>
            <person name="Parkhill J."/>
            <person name="Rea M.C."/>
            <person name="O'Sullivan O."/>
            <person name="Ritari J."/>
            <person name="Douillard F.P."/>
            <person name="Paul Ross R."/>
            <person name="Yang R."/>
            <person name="Briner A.E."/>
            <person name="Felis G.E."/>
            <person name="de Vos W.M."/>
            <person name="Barrangou R."/>
            <person name="Klaenhammer T.R."/>
            <person name="Caufield P.W."/>
            <person name="Cui Y."/>
            <person name="Zhang H."/>
            <person name="O'Toole P.W."/>
        </authorList>
    </citation>
    <scope>NUCLEOTIDE SEQUENCE [LARGE SCALE GENOMIC DNA]</scope>
    <source>
        <strain evidence="13 14">DSM 4864</strain>
    </source>
</reference>
<evidence type="ECO:0000259" key="12">
    <source>
        <dbReference type="PROSITE" id="PS50109"/>
    </source>
</evidence>
<dbReference type="InterPro" id="IPR036890">
    <property type="entry name" value="HATPase_C_sf"/>
</dbReference>
<dbReference type="PANTHER" id="PTHR45453:SF2">
    <property type="entry name" value="HISTIDINE KINASE"/>
    <property type="match status" value="1"/>
</dbReference>
<evidence type="ECO:0000256" key="7">
    <source>
        <dbReference type="ARBA" id="ARBA00022777"/>
    </source>
</evidence>
<keyword evidence="5" id="KW-0808">Transferase</keyword>
<name>A0A0R1W8N4_9LACO</name>
<dbReference type="SMART" id="SM00387">
    <property type="entry name" value="HATPase_c"/>
    <property type="match status" value="1"/>
</dbReference>
<organism evidence="13 14">
    <name type="scientific">Limosilactobacillus oris DSM 4864</name>
    <dbReference type="NCBI Taxonomy" id="1423779"/>
    <lineage>
        <taxon>Bacteria</taxon>
        <taxon>Bacillati</taxon>
        <taxon>Bacillota</taxon>
        <taxon>Bacilli</taxon>
        <taxon>Lactobacillales</taxon>
        <taxon>Lactobacillaceae</taxon>
        <taxon>Limosilactobacillus</taxon>
    </lineage>
</organism>
<dbReference type="InterPro" id="IPR005467">
    <property type="entry name" value="His_kinase_dom"/>
</dbReference>